<dbReference type="PANTHER" id="PTHR33768">
    <property type="entry name" value="MIP11318P"/>
    <property type="match status" value="1"/>
</dbReference>
<feature type="compositionally biased region" description="Polar residues" evidence="2">
    <location>
        <begin position="163"/>
        <end position="193"/>
    </location>
</feature>
<feature type="region of interest" description="Disordered" evidence="2">
    <location>
        <begin position="163"/>
        <end position="313"/>
    </location>
</feature>
<dbReference type="Pfam" id="PF13879">
    <property type="entry name" value="Hmw_CFAP97"/>
    <property type="match status" value="1"/>
</dbReference>
<evidence type="ECO:0000256" key="1">
    <source>
        <dbReference type="ARBA" id="ARBA00008315"/>
    </source>
</evidence>
<gene>
    <name evidence="3" type="ORF">TRFO_18620</name>
</gene>
<feature type="compositionally biased region" description="Polar residues" evidence="2">
    <location>
        <begin position="200"/>
        <end position="210"/>
    </location>
</feature>
<dbReference type="EMBL" id="MLAK01000578">
    <property type="protein sequence ID" value="OHT11826.1"/>
    <property type="molecule type" value="Genomic_DNA"/>
</dbReference>
<dbReference type="Proteomes" id="UP000179807">
    <property type="component" value="Unassembled WGS sequence"/>
</dbReference>
<comment type="similarity">
    <text evidence="1">Belongs to the CFAP97 family.</text>
</comment>
<dbReference type="InterPro" id="IPR038792">
    <property type="entry name" value="CFAP97D1/2"/>
</dbReference>
<keyword evidence="4" id="KW-1185">Reference proteome</keyword>
<dbReference type="RefSeq" id="XP_068364962.1">
    <property type="nucleotide sequence ID" value="XM_068500291.1"/>
</dbReference>
<proteinExistence type="inferred from homology"/>
<dbReference type="PANTHER" id="PTHR33768:SF3">
    <property type="entry name" value="MIP11318P"/>
    <property type="match status" value="1"/>
</dbReference>
<comment type="caution">
    <text evidence="3">The sequence shown here is derived from an EMBL/GenBank/DDBJ whole genome shotgun (WGS) entry which is preliminary data.</text>
</comment>
<evidence type="ECO:0000313" key="3">
    <source>
        <dbReference type="EMBL" id="OHT11826.1"/>
    </source>
</evidence>
<accession>A0A1J4KL06</accession>
<sequence length="313" mass="35959">MYRQYKALPEFNRVCMKAARERAYKQHLSALNNMKPSVDTRAPVIPQTIGRNYKRYENEKLRNEIISRDNNRLLNKIDSYQKQEHFPRAKPQRPYTLQGQYQRDEMARITYENHKLLNAVQERKPILNRNEWLKHKIDHQYQITKMSEFKRTVPKSEILRQEMGSSFGNHRPNTTFGSVTSKSNRSQSVCSSYESEKRASSQIQSGQKTPVNLEEENDRKADALLGSQPTSNKGSAKPSSQVSNNNSARQNGVNIQDETENRADALLGDTGNREEEEEKVENDENQENNEDAKVEGVLEGQTNEITGALLGDL</sequence>
<organism evidence="3 4">
    <name type="scientific">Tritrichomonas foetus</name>
    <dbReference type="NCBI Taxonomy" id="1144522"/>
    <lineage>
        <taxon>Eukaryota</taxon>
        <taxon>Metamonada</taxon>
        <taxon>Parabasalia</taxon>
        <taxon>Tritrichomonadida</taxon>
        <taxon>Tritrichomonadidae</taxon>
        <taxon>Tritrichomonas</taxon>
    </lineage>
</organism>
<dbReference type="InterPro" id="IPR029488">
    <property type="entry name" value="Hmw/CFAP97"/>
</dbReference>
<protein>
    <submittedName>
        <fullName evidence="3">Splicing factor</fullName>
    </submittedName>
</protein>
<reference evidence="3" key="1">
    <citation type="submission" date="2016-10" db="EMBL/GenBank/DDBJ databases">
        <authorList>
            <person name="Benchimol M."/>
            <person name="Almeida L.G."/>
            <person name="Vasconcelos A.T."/>
            <person name="Perreira-Neves A."/>
            <person name="Rosa I.A."/>
            <person name="Tasca T."/>
            <person name="Bogo M.R."/>
            <person name="de Souza W."/>
        </authorList>
    </citation>
    <scope>NUCLEOTIDE SEQUENCE [LARGE SCALE GENOMIC DNA]</scope>
    <source>
        <strain evidence="3">K</strain>
    </source>
</reference>
<feature type="compositionally biased region" description="Acidic residues" evidence="2">
    <location>
        <begin position="274"/>
        <end position="289"/>
    </location>
</feature>
<dbReference type="GeneID" id="94834995"/>
<evidence type="ECO:0000313" key="4">
    <source>
        <dbReference type="Proteomes" id="UP000179807"/>
    </source>
</evidence>
<name>A0A1J4KL06_9EUKA</name>
<dbReference type="OrthoDB" id="2163395at2759"/>
<evidence type="ECO:0000256" key="2">
    <source>
        <dbReference type="SAM" id="MobiDB-lite"/>
    </source>
</evidence>
<dbReference type="VEuPathDB" id="TrichDB:TRFO_18620"/>
<dbReference type="AlphaFoldDB" id="A0A1J4KL06"/>
<feature type="compositionally biased region" description="Polar residues" evidence="2">
    <location>
        <begin position="227"/>
        <end position="256"/>
    </location>
</feature>